<dbReference type="AlphaFoldDB" id="A0A4Q0T327"/>
<keyword evidence="2" id="KW-1185">Reference proteome</keyword>
<sequence length="61" mass="6699">MSDEKPFELVALGIVGTDRLTGDSLIVEFSDHTSATFTAEELADCAPDRRRTDTESLPIEE</sequence>
<name>A0A4Q0T327_9BACT</name>
<dbReference type="RefSeq" id="WP_128911797.1">
    <property type="nucleotide sequence ID" value="NZ_RDSM01000001.1"/>
</dbReference>
<evidence type="ECO:0000313" key="1">
    <source>
        <dbReference type="EMBL" id="RXH57657.1"/>
    </source>
</evidence>
<gene>
    <name evidence="1" type="ORF">GRAN_0967</name>
</gene>
<comment type="caution">
    <text evidence="1">The sequence shown here is derived from an EMBL/GenBank/DDBJ whole genome shotgun (WGS) entry which is preliminary data.</text>
</comment>
<dbReference type="EMBL" id="RDSM01000001">
    <property type="protein sequence ID" value="RXH57657.1"/>
    <property type="molecule type" value="Genomic_DNA"/>
</dbReference>
<reference evidence="2" key="2">
    <citation type="submission" date="2019-02" db="EMBL/GenBank/DDBJ databases">
        <title>Granulicella sibirica sp. nov., a psychrotolerant acidobacterium isolated from an organic soil layer in forested tundra, West Siberia.</title>
        <authorList>
            <person name="Oshkin I.Y."/>
            <person name="Kulichevskaya I.S."/>
            <person name="Rijpstra W.I.C."/>
            <person name="Sinninghe Damste J.S."/>
            <person name="Rakitin A.L."/>
            <person name="Ravin N.V."/>
            <person name="Dedysh S.N."/>
        </authorList>
    </citation>
    <scope>NUCLEOTIDE SEQUENCE [LARGE SCALE GENOMIC DNA]</scope>
    <source>
        <strain evidence="2">AF10</strain>
    </source>
</reference>
<organism evidence="1 2">
    <name type="scientific">Granulicella sibirica</name>
    <dbReference type="NCBI Taxonomy" id="2479048"/>
    <lineage>
        <taxon>Bacteria</taxon>
        <taxon>Pseudomonadati</taxon>
        <taxon>Acidobacteriota</taxon>
        <taxon>Terriglobia</taxon>
        <taxon>Terriglobales</taxon>
        <taxon>Acidobacteriaceae</taxon>
        <taxon>Granulicella</taxon>
    </lineage>
</organism>
<dbReference type="Proteomes" id="UP000289437">
    <property type="component" value="Unassembled WGS sequence"/>
</dbReference>
<accession>A0A4Q0T327</accession>
<protein>
    <submittedName>
        <fullName evidence="1">Uncharacterized protein</fullName>
    </submittedName>
</protein>
<reference evidence="1 2" key="1">
    <citation type="submission" date="2018-11" db="EMBL/GenBank/DDBJ databases">
        <authorList>
            <person name="Mardanov A.V."/>
            <person name="Ravin N.V."/>
            <person name="Dedysh S.N."/>
        </authorList>
    </citation>
    <scope>NUCLEOTIDE SEQUENCE [LARGE SCALE GENOMIC DNA]</scope>
    <source>
        <strain evidence="1 2">AF10</strain>
    </source>
</reference>
<evidence type="ECO:0000313" key="2">
    <source>
        <dbReference type="Proteomes" id="UP000289437"/>
    </source>
</evidence>
<proteinExistence type="predicted"/>